<evidence type="ECO:0000313" key="2">
    <source>
        <dbReference type="EMBL" id="EKE26976.1"/>
    </source>
</evidence>
<reference evidence="2" key="1">
    <citation type="journal article" date="2012" name="Science">
        <title>Fermentation, hydrogen, and sulfur metabolism in multiple uncultivated bacterial phyla.</title>
        <authorList>
            <person name="Wrighton K.C."/>
            <person name="Thomas B.C."/>
            <person name="Sharon I."/>
            <person name="Miller C.S."/>
            <person name="Castelle C.J."/>
            <person name="VerBerkmoes N.C."/>
            <person name="Wilkins M.J."/>
            <person name="Hettich R.L."/>
            <person name="Lipton M.S."/>
            <person name="Williams K.H."/>
            <person name="Long P.E."/>
            <person name="Banfield J.F."/>
        </authorList>
    </citation>
    <scope>NUCLEOTIDE SEQUENCE [LARGE SCALE GENOMIC DNA]</scope>
</reference>
<name>K2F750_9BACT</name>
<dbReference type="SUPFAM" id="SSF55811">
    <property type="entry name" value="Nudix"/>
    <property type="match status" value="1"/>
</dbReference>
<dbReference type="InterPro" id="IPR015797">
    <property type="entry name" value="NUDIX_hydrolase-like_dom_sf"/>
</dbReference>
<dbReference type="EMBL" id="AMFJ01000615">
    <property type="protein sequence ID" value="EKE26976.1"/>
    <property type="molecule type" value="Genomic_DNA"/>
</dbReference>
<dbReference type="Pfam" id="PF00293">
    <property type="entry name" value="NUDIX"/>
    <property type="match status" value="1"/>
</dbReference>
<proteinExistence type="predicted"/>
<gene>
    <name evidence="2" type="ORF">ACD_4C00099G0002</name>
</gene>
<dbReference type="Gene3D" id="3.90.79.10">
    <property type="entry name" value="Nucleoside Triphosphate Pyrophosphohydrolase"/>
    <property type="match status" value="1"/>
</dbReference>
<comment type="caution">
    <text evidence="2">The sequence shown here is derived from an EMBL/GenBank/DDBJ whole genome shotgun (WGS) entry which is preliminary data.</text>
</comment>
<feature type="domain" description="Nudix hydrolase" evidence="1">
    <location>
        <begin position="14"/>
        <end position="136"/>
    </location>
</feature>
<protein>
    <recommendedName>
        <fullName evidence="1">Nudix hydrolase domain-containing protein</fullName>
    </recommendedName>
</protein>
<accession>K2F750</accession>
<sequence>MKKSKYTQEDLTTKEAIWVVIYDEQRRILIQDHVKLNFFTIPIWKVREWENIENVMKNEVLTETNLQVLESRKIWEIEWEYDYDWVKKRIKTLIFEVLTYEWNLENKEPTKHRSCKFMDLQEIMQLSKISDATRYFLSTIGLWDIR</sequence>
<organism evidence="2">
    <name type="scientific">uncultured bacterium</name>
    <name type="common">gcode 4</name>
    <dbReference type="NCBI Taxonomy" id="1234023"/>
    <lineage>
        <taxon>Bacteria</taxon>
        <taxon>environmental samples</taxon>
    </lineage>
</organism>
<dbReference type="AlphaFoldDB" id="K2F750"/>
<evidence type="ECO:0000259" key="1">
    <source>
        <dbReference type="Pfam" id="PF00293"/>
    </source>
</evidence>
<dbReference type="InterPro" id="IPR000086">
    <property type="entry name" value="NUDIX_hydrolase_dom"/>
</dbReference>